<dbReference type="GO" id="GO:0020037">
    <property type="term" value="F:heme binding"/>
    <property type="evidence" value="ECO:0007669"/>
    <property type="project" value="InterPro"/>
</dbReference>
<dbReference type="GO" id="GO:0005506">
    <property type="term" value="F:iron ion binding"/>
    <property type="evidence" value="ECO:0007669"/>
    <property type="project" value="InterPro"/>
</dbReference>
<protein>
    <recommendedName>
        <fullName evidence="12">Cytochrome P450</fullName>
    </recommendedName>
</protein>
<evidence type="ECO:0000313" key="10">
    <source>
        <dbReference type="EMBL" id="PPJ59006.1"/>
    </source>
</evidence>
<evidence type="ECO:0000256" key="7">
    <source>
        <dbReference type="ARBA" id="ARBA00023033"/>
    </source>
</evidence>
<accession>A0A2S6CGY7</accession>
<keyword evidence="5 9" id="KW-0560">Oxidoreductase</keyword>
<evidence type="ECO:0000256" key="5">
    <source>
        <dbReference type="ARBA" id="ARBA00023002"/>
    </source>
</evidence>
<evidence type="ECO:0000256" key="2">
    <source>
        <dbReference type="ARBA" id="ARBA00010617"/>
    </source>
</evidence>
<keyword evidence="7 9" id="KW-0503">Monooxygenase</keyword>
<dbReference type="SUPFAM" id="SSF48264">
    <property type="entry name" value="Cytochrome P450"/>
    <property type="match status" value="1"/>
</dbReference>
<dbReference type="Proteomes" id="UP000237631">
    <property type="component" value="Unassembled WGS sequence"/>
</dbReference>
<dbReference type="InterPro" id="IPR036396">
    <property type="entry name" value="Cyt_P450_sf"/>
</dbReference>
<dbReference type="AlphaFoldDB" id="A0A2S6CGY7"/>
<dbReference type="Pfam" id="PF00067">
    <property type="entry name" value="p450"/>
    <property type="match status" value="1"/>
</dbReference>
<dbReference type="PROSITE" id="PS00086">
    <property type="entry name" value="CYTOCHROME_P450"/>
    <property type="match status" value="1"/>
</dbReference>
<dbReference type="InterPro" id="IPR002403">
    <property type="entry name" value="Cyt_P450_E_grp-IV"/>
</dbReference>
<keyword evidence="4 8" id="KW-0479">Metal-binding</keyword>
<dbReference type="GO" id="GO:0004497">
    <property type="term" value="F:monooxygenase activity"/>
    <property type="evidence" value="ECO:0007669"/>
    <property type="project" value="UniProtKB-KW"/>
</dbReference>
<comment type="cofactor">
    <cofactor evidence="1 8">
        <name>heme</name>
        <dbReference type="ChEBI" id="CHEBI:30413"/>
    </cofactor>
</comment>
<dbReference type="PANTHER" id="PTHR46206:SF2">
    <property type="entry name" value="CYTOCHROME P450 MONOOXYGENASE AUSG-RELATED"/>
    <property type="match status" value="1"/>
</dbReference>
<dbReference type="STRING" id="357750.A0A2S6CGY7"/>
<organism evidence="10 11">
    <name type="scientific">Cercospora berteroae</name>
    <dbReference type="NCBI Taxonomy" id="357750"/>
    <lineage>
        <taxon>Eukaryota</taxon>
        <taxon>Fungi</taxon>
        <taxon>Dikarya</taxon>
        <taxon>Ascomycota</taxon>
        <taxon>Pezizomycotina</taxon>
        <taxon>Dothideomycetes</taxon>
        <taxon>Dothideomycetidae</taxon>
        <taxon>Mycosphaerellales</taxon>
        <taxon>Mycosphaerellaceae</taxon>
        <taxon>Cercospora</taxon>
    </lineage>
</organism>
<evidence type="ECO:0000256" key="1">
    <source>
        <dbReference type="ARBA" id="ARBA00001971"/>
    </source>
</evidence>
<proteinExistence type="inferred from homology"/>
<keyword evidence="11" id="KW-1185">Reference proteome</keyword>
<evidence type="ECO:0000256" key="6">
    <source>
        <dbReference type="ARBA" id="ARBA00023004"/>
    </source>
</evidence>
<evidence type="ECO:0000256" key="3">
    <source>
        <dbReference type="ARBA" id="ARBA00022617"/>
    </source>
</evidence>
<dbReference type="PRINTS" id="PR00465">
    <property type="entry name" value="EP450IV"/>
</dbReference>
<name>A0A2S6CGY7_9PEZI</name>
<comment type="caution">
    <text evidence="10">The sequence shown here is derived from an EMBL/GenBank/DDBJ whole genome shotgun (WGS) entry which is preliminary data.</text>
</comment>
<sequence>MFRSSMAPHDKVLIESVKTHLNPNLVQGTAIKQLVRETPQAVESAFERPTEWTEAAFSPKILRCVAQMSGVVFLGKAKIDYSAWYKLTSEFVINASRAVVVLREQHPLLRPLIHWFLPECRIIRQQSREARKLIEPAILERLNELSRQDGGEKVNEAMVSIDWFTACVQSNHLRNFDFVSAEFTLAIASIRTVSSHVFAGIIRLAMHPECMARIREEIIAVLKCTAKLDKACLFRMRLLDSFLKESARLNCFPTTLRRMVLEDVRFSDGTLLPKGTYCMVAPPPMKDSACYGPDAAEFDGFRYVKLRENAVAKGSSGEQYQYCSVSNHDTIFGLGVHVCPARFFATFQVKILVAYMLLHYDMKLPRGDMGKPLMRTDGYERSIDHYRNLQFMVRQPEIDWQSLMEK</sequence>
<feature type="binding site" description="axial binding residue" evidence="8">
    <location>
        <position position="339"/>
    </location>
    <ligand>
        <name>heme</name>
        <dbReference type="ChEBI" id="CHEBI:30413"/>
    </ligand>
    <ligandPart>
        <name>Fe</name>
        <dbReference type="ChEBI" id="CHEBI:18248"/>
    </ligandPart>
</feature>
<dbReference type="InterPro" id="IPR001128">
    <property type="entry name" value="Cyt_P450"/>
</dbReference>
<gene>
    <name evidence="10" type="ORF">CBER1_11677</name>
</gene>
<keyword evidence="6 8" id="KW-0408">Iron</keyword>
<evidence type="ECO:0000256" key="4">
    <source>
        <dbReference type="ARBA" id="ARBA00022723"/>
    </source>
</evidence>
<dbReference type="CDD" id="cd11041">
    <property type="entry name" value="CYP503A1-like"/>
    <property type="match status" value="1"/>
</dbReference>
<dbReference type="PANTHER" id="PTHR46206">
    <property type="entry name" value="CYTOCHROME P450"/>
    <property type="match status" value="1"/>
</dbReference>
<comment type="similarity">
    <text evidence="2 9">Belongs to the cytochrome P450 family.</text>
</comment>
<dbReference type="EMBL" id="PNEN01000429">
    <property type="protein sequence ID" value="PPJ59006.1"/>
    <property type="molecule type" value="Genomic_DNA"/>
</dbReference>
<evidence type="ECO:0000256" key="9">
    <source>
        <dbReference type="RuleBase" id="RU000461"/>
    </source>
</evidence>
<dbReference type="GO" id="GO:0016705">
    <property type="term" value="F:oxidoreductase activity, acting on paired donors, with incorporation or reduction of molecular oxygen"/>
    <property type="evidence" value="ECO:0007669"/>
    <property type="project" value="InterPro"/>
</dbReference>
<dbReference type="OrthoDB" id="1844152at2759"/>
<keyword evidence="3 8" id="KW-0349">Heme</keyword>
<dbReference type="Gene3D" id="1.10.630.10">
    <property type="entry name" value="Cytochrome P450"/>
    <property type="match status" value="1"/>
</dbReference>
<evidence type="ECO:0008006" key="12">
    <source>
        <dbReference type="Google" id="ProtNLM"/>
    </source>
</evidence>
<evidence type="ECO:0000313" key="11">
    <source>
        <dbReference type="Proteomes" id="UP000237631"/>
    </source>
</evidence>
<dbReference type="InterPro" id="IPR017972">
    <property type="entry name" value="Cyt_P450_CS"/>
</dbReference>
<reference evidence="11" key="1">
    <citation type="journal article" date="2017" name="bioRxiv">
        <title>Conservation of a gene cluster reveals novel cercosporin biosynthetic mechanisms and extends production to the genus Colletotrichum.</title>
        <authorList>
            <person name="de Jonge R."/>
            <person name="Ebert M.K."/>
            <person name="Huitt-Roehl C.R."/>
            <person name="Pal P."/>
            <person name="Suttle J.C."/>
            <person name="Spanner R.E."/>
            <person name="Neubauer J.D."/>
            <person name="Jurick W.M.II."/>
            <person name="Stott K.A."/>
            <person name="Secor G.A."/>
            <person name="Thomma B.P.H.J."/>
            <person name="Van de Peer Y."/>
            <person name="Townsend C.A."/>
            <person name="Bolton M.D."/>
        </authorList>
    </citation>
    <scope>NUCLEOTIDE SEQUENCE [LARGE SCALE GENOMIC DNA]</scope>
    <source>
        <strain evidence="11">CBS538.71</strain>
    </source>
</reference>
<evidence type="ECO:0000256" key="8">
    <source>
        <dbReference type="PIRSR" id="PIRSR602403-1"/>
    </source>
</evidence>